<dbReference type="PROSITE" id="PS50995">
    <property type="entry name" value="HTH_MARR_2"/>
    <property type="match status" value="1"/>
</dbReference>
<keyword evidence="6" id="KW-1185">Reference proteome</keyword>
<proteinExistence type="predicted"/>
<evidence type="ECO:0000256" key="2">
    <source>
        <dbReference type="ARBA" id="ARBA00023125"/>
    </source>
</evidence>
<protein>
    <submittedName>
        <fullName evidence="5">MarR family transcriptional regulator</fullName>
    </submittedName>
</protein>
<evidence type="ECO:0000256" key="3">
    <source>
        <dbReference type="ARBA" id="ARBA00023163"/>
    </source>
</evidence>
<dbReference type="EMBL" id="CP101987">
    <property type="protein sequence ID" value="UUI71314.1"/>
    <property type="molecule type" value="Genomic_DNA"/>
</dbReference>
<dbReference type="RefSeq" id="WP_227575397.1">
    <property type="nucleotide sequence ID" value="NZ_CP101987.1"/>
</dbReference>
<dbReference type="InterPro" id="IPR036388">
    <property type="entry name" value="WH-like_DNA-bd_sf"/>
</dbReference>
<dbReference type="Proteomes" id="UP001316384">
    <property type="component" value="Chromosome"/>
</dbReference>
<evidence type="ECO:0000259" key="4">
    <source>
        <dbReference type="PROSITE" id="PS50995"/>
    </source>
</evidence>
<dbReference type="Pfam" id="PF12802">
    <property type="entry name" value="MarR_2"/>
    <property type="match status" value="1"/>
</dbReference>
<name>A0ABY5KLC4_9CELL</name>
<dbReference type="InterPro" id="IPR036390">
    <property type="entry name" value="WH_DNA-bd_sf"/>
</dbReference>
<keyword evidence="3" id="KW-0804">Transcription</keyword>
<evidence type="ECO:0000256" key="1">
    <source>
        <dbReference type="ARBA" id="ARBA00023015"/>
    </source>
</evidence>
<evidence type="ECO:0000313" key="5">
    <source>
        <dbReference type="EMBL" id="UUI71314.1"/>
    </source>
</evidence>
<organism evidence="5 6">
    <name type="scientific">Cellulomonas xiejunii</name>
    <dbReference type="NCBI Taxonomy" id="2968083"/>
    <lineage>
        <taxon>Bacteria</taxon>
        <taxon>Bacillati</taxon>
        <taxon>Actinomycetota</taxon>
        <taxon>Actinomycetes</taxon>
        <taxon>Micrococcales</taxon>
        <taxon>Cellulomonadaceae</taxon>
        <taxon>Cellulomonas</taxon>
    </lineage>
</organism>
<dbReference type="PANTHER" id="PTHR33164:SF64">
    <property type="entry name" value="TRANSCRIPTIONAL REGULATOR SLYA"/>
    <property type="match status" value="1"/>
</dbReference>
<feature type="domain" description="HTH marR-type" evidence="4">
    <location>
        <begin position="17"/>
        <end position="150"/>
    </location>
</feature>
<gene>
    <name evidence="5" type="ORF">NP048_16180</name>
</gene>
<evidence type="ECO:0000313" key="6">
    <source>
        <dbReference type="Proteomes" id="UP001316384"/>
    </source>
</evidence>
<keyword evidence="1" id="KW-0805">Transcription regulation</keyword>
<dbReference type="SMART" id="SM00347">
    <property type="entry name" value="HTH_MARR"/>
    <property type="match status" value="1"/>
</dbReference>
<dbReference type="InterPro" id="IPR039422">
    <property type="entry name" value="MarR/SlyA-like"/>
</dbReference>
<dbReference type="Gene3D" id="1.10.10.10">
    <property type="entry name" value="Winged helix-like DNA-binding domain superfamily/Winged helix DNA-binding domain"/>
    <property type="match status" value="1"/>
</dbReference>
<accession>A0ABY5KLC4</accession>
<dbReference type="PRINTS" id="PR00598">
    <property type="entry name" value="HTHMARR"/>
</dbReference>
<dbReference type="SUPFAM" id="SSF46785">
    <property type="entry name" value="Winged helix' DNA-binding domain"/>
    <property type="match status" value="1"/>
</dbReference>
<reference evidence="5 6" key="1">
    <citation type="submission" date="2022-07" db="EMBL/GenBank/DDBJ databases">
        <title>Novel species in genus cellulomonas.</title>
        <authorList>
            <person name="Ye L."/>
        </authorList>
    </citation>
    <scope>NUCLEOTIDE SEQUENCE [LARGE SCALE GENOMIC DNA]</scope>
    <source>
        <strain evidence="6">zg-B89</strain>
    </source>
</reference>
<sequence length="164" mass="17194">MTDTTTRAAAPAPQRPADDLGWQLGTLLARWRDGVADALEGIPAGPRGYHLLRVAAEATVPPTQAALASHLGIDRTVMTYLLDDLCAAGLVERCPDPADRRVRRIAATGTGRSLLADVGDRMAAAEVDVLRGLSAAERETLRTLLARTTGTAAPGEDRCAVVTG</sequence>
<keyword evidence="2" id="KW-0238">DNA-binding</keyword>
<dbReference type="InterPro" id="IPR000835">
    <property type="entry name" value="HTH_MarR-typ"/>
</dbReference>
<dbReference type="PANTHER" id="PTHR33164">
    <property type="entry name" value="TRANSCRIPTIONAL REGULATOR, MARR FAMILY"/>
    <property type="match status" value="1"/>
</dbReference>